<gene>
    <name evidence="8" type="ORF">SAMN02745121_04830</name>
</gene>
<dbReference type="PIRSF" id="PIRSF000077">
    <property type="entry name" value="Thioredoxin"/>
    <property type="match status" value="1"/>
</dbReference>
<evidence type="ECO:0000256" key="6">
    <source>
        <dbReference type="PIRNR" id="PIRNR000077"/>
    </source>
</evidence>
<sequence>MPDSSVLVFTDADFQAEVLGAPLPVYVEFWATWSPASRAVAASTQKLAVTYAGKLKVGRLNVDENQDTPQTYGIRSIPTVLVFKGGKVVAQVVGANSYSAYQAAIAKLV</sequence>
<dbReference type="PANTHER" id="PTHR45663">
    <property type="entry name" value="GEO12009P1"/>
    <property type="match status" value="1"/>
</dbReference>
<feature type="domain" description="Thioredoxin" evidence="7">
    <location>
        <begin position="1"/>
        <end position="109"/>
    </location>
</feature>
<evidence type="ECO:0000313" key="9">
    <source>
        <dbReference type="Proteomes" id="UP000199400"/>
    </source>
</evidence>
<keyword evidence="2" id="KW-0813">Transport</keyword>
<dbReference type="Proteomes" id="UP000199400">
    <property type="component" value="Unassembled WGS sequence"/>
</dbReference>
<dbReference type="GO" id="GO:0045454">
    <property type="term" value="P:cell redox homeostasis"/>
    <property type="evidence" value="ECO:0007669"/>
    <property type="project" value="TreeGrafter"/>
</dbReference>
<dbReference type="STRING" id="54.SAMN02745121_04830"/>
<accession>A0A1I2BX48</accession>
<dbReference type="OrthoDB" id="9790390at2"/>
<dbReference type="AlphaFoldDB" id="A0A1I2BX48"/>
<keyword evidence="4" id="KW-1015">Disulfide bond</keyword>
<keyword evidence="5" id="KW-0676">Redox-active center</keyword>
<evidence type="ECO:0000259" key="7">
    <source>
        <dbReference type="PROSITE" id="PS51352"/>
    </source>
</evidence>
<dbReference type="SUPFAM" id="SSF52833">
    <property type="entry name" value="Thioredoxin-like"/>
    <property type="match status" value="1"/>
</dbReference>
<dbReference type="CDD" id="cd02947">
    <property type="entry name" value="TRX_family"/>
    <property type="match status" value="1"/>
</dbReference>
<reference evidence="9" key="1">
    <citation type="submission" date="2016-10" db="EMBL/GenBank/DDBJ databases">
        <authorList>
            <person name="Varghese N."/>
            <person name="Submissions S."/>
        </authorList>
    </citation>
    <scope>NUCLEOTIDE SEQUENCE [LARGE SCALE GENOMIC DNA]</scope>
    <source>
        <strain evidence="9">ATCC 25963</strain>
    </source>
</reference>
<evidence type="ECO:0000256" key="5">
    <source>
        <dbReference type="ARBA" id="ARBA00023284"/>
    </source>
</evidence>
<dbReference type="InterPro" id="IPR005746">
    <property type="entry name" value="Thioredoxin"/>
</dbReference>
<dbReference type="Gene3D" id="3.40.30.10">
    <property type="entry name" value="Glutaredoxin"/>
    <property type="match status" value="1"/>
</dbReference>
<evidence type="ECO:0000256" key="2">
    <source>
        <dbReference type="ARBA" id="ARBA00022448"/>
    </source>
</evidence>
<keyword evidence="3" id="KW-0249">Electron transport</keyword>
<organism evidence="8 9">
    <name type="scientific">Nannocystis exedens</name>
    <dbReference type="NCBI Taxonomy" id="54"/>
    <lineage>
        <taxon>Bacteria</taxon>
        <taxon>Pseudomonadati</taxon>
        <taxon>Myxococcota</taxon>
        <taxon>Polyangia</taxon>
        <taxon>Nannocystales</taxon>
        <taxon>Nannocystaceae</taxon>
        <taxon>Nannocystis</taxon>
    </lineage>
</organism>
<evidence type="ECO:0000313" key="8">
    <source>
        <dbReference type="EMBL" id="SFE60572.1"/>
    </source>
</evidence>
<dbReference type="PANTHER" id="PTHR45663:SF11">
    <property type="entry name" value="GEO12009P1"/>
    <property type="match status" value="1"/>
</dbReference>
<comment type="similarity">
    <text evidence="1 6">Belongs to the thioredoxin family.</text>
</comment>
<keyword evidence="9" id="KW-1185">Reference proteome</keyword>
<dbReference type="PROSITE" id="PS51352">
    <property type="entry name" value="THIOREDOXIN_2"/>
    <property type="match status" value="1"/>
</dbReference>
<dbReference type="GO" id="GO:0005829">
    <property type="term" value="C:cytosol"/>
    <property type="evidence" value="ECO:0007669"/>
    <property type="project" value="TreeGrafter"/>
</dbReference>
<dbReference type="InterPro" id="IPR013766">
    <property type="entry name" value="Thioredoxin_domain"/>
</dbReference>
<dbReference type="RefSeq" id="WP_096329270.1">
    <property type="nucleotide sequence ID" value="NZ_FOMX01000016.1"/>
</dbReference>
<dbReference type="GO" id="GO:0015035">
    <property type="term" value="F:protein-disulfide reductase activity"/>
    <property type="evidence" value="ECO:0007669"/>
    <property type="project" value="InterPro"/>
</dbReference>
<dbReference type="EMBL" id="FOMX01000016">
    <property type="protein sequence ID" value="SFE60572.1"/>
    <property type="molecule type" value="Genomic_DNA"/>
</dbReference>
<name>A0A1I2BX48_9BACT</name>
<dbReference type="Pfam" id="PF00085">
    <property type="entry name" value="Thioredoxin"/>
    <property type="match status" value="1"/>
</dbReference>
<evidence type="ECO:0000256" key="1">
    <source>
        <dbReference type="ARBA" id="ARBA00008987"/>
    </source>
</evidence>
<protein>
    <recommendedName>
        <fullName evidence="6">Thioredoxin</fullName>
    </recommendedName>
</protein>
<evidence type="ECO:0000256" key="4">
    <source>
        <dbReference type="ARBA" id="ARBA00023157"/>
    </source>
</evidence>
<dbReference type="InterPro" id="IPR036249">
    <property type="entry name" value="Thioredoxin-like_sf"/>
</dbReference>
<evidence type="ECO:0000256" key="3">
    <source>
        <dbReference type="ARBA" id="ARBA00022982"/>
    </source>
</evidence>
<proteinExistence type="inferred from homology"/>